<reference evidence="3 4" key="1">
    <citation type="submission" date="2011-02" db="EMBL/GenBank/DDBJ databases">
        <title>The Genome Sequence of Sphaeroforma arctica JP610.</title>
        <authorList>
            <consortium name="The Broad Institute Genome Sequencing Platform"/>
            <person name="Russ C."/>
            <person name="Cuomo C."/>
            <person name="Young S.K."/>
            <person name="Zeng Q."/>
            <person name="Gargeya S."/>
            <person name="Alvarado L."/>
            <person name="Berlin A."/>
            <person name="Chapman S.B."/>
            <person name="Chen Z."/>
            <person name="Freedman E."/>
            <person name="Gellesch M."/>
            <person name="Goldberg J."/>
            <person name="Griggs A."/>
            <person name="Gujja S."/>
            <person name="Heilman E."/>
            <person name="Heiman D."/>
            <person name="Howarth C."/>
            <person name="Mehta T."/>
            <person name="Neiman D."/>
            <person name="Pearson M."/>
            <person name="Roberts A."/>
            <person name="Saif S."/>
            <person name="Shea T."/>
            <person name="Shenoy N."/>
            <person name="Sisk P."/>
            <person name="Stolte C."/>
            <person name="Sykes S."/>
            <person name="White J."/>
            <person name="Yandava C."/>
            <person name="Burger G."/>
            <person name="Gray M.W."/>
            <person name="Holland P.W.H."/>
            <person name="King N."/>
            <person name="Lang F.B.F."/>
            <person name="Roger A.J."/>
            <person name="Ruiz-Trillo I."/>
            <person name="Haas B."/>
            <person name="Nusbaum C."/>
            <person name="Birren B."/>
        </authorList>
    </citation>
    <scope>NUCLEOTIDE SEQUENCE [LARGE SCALE GENOMIC DNA]</scope>
    <source>
        <strain evidence="3 4">JP610</strain>
    </source>
</reference>
<dbReference type="RefSeq" id="XP_014151586.1">
    <property type="nucleotide sequence ID" value="XM_014296111.1"/>
</dbReference>
<dbReference type="GeneID" id="25910366"/>
<dbReference type="Proteomes" id="UP000054560">
    <property type="component" value="Unassembled WGS sequence"/>
</dbReference>
<proteinExistence type="predicted"/>
<keyword evidence="2" id="KW-0812">Transmembrane</keyword>
<sequence>MQQSKTDNTRTTSMLSMGSEENPYVHTQNNMSQNRPTSPLPAYKTKSEATESGEEMLDNGVLPDYNDVELAMYGDGGSEGDEYDSEAQFKSQVKFYAYNEYQFNSQRRKWVDTFVMWSGIGGFALIVVSLLYRDWYVYTKESMAQPESVGLLSMALNRWNEVADPTLLLSLLFSWCAGVSASIVIVLNNIRMSGVESEGSGNLMAMHLVSAAMAGITECLLIMSFTLYMTYDDLPAFYGREESSIYLLIGSIVCNTVLVLSLTLSLFSVSCTLHLPTDSQRFELIRNSV</sequence>
<organism evidence="3 4">
    <name type="scientific">Sphaeroforma arctica JP610</name>
    <dbReference type="NCBI Taxonomy" id="667725"/>
    <lineage>
        <taxon>Eukaryota</taxon>
        <taxon>Ichthyosporea</taxon>
        <taxon>Ichthyophonida</taxon>
        <taxon>Sphaeroforma</taxon>
    </lineage>
</organism>
<evidence type="ECO:0000313" key="3">
    <source>
        <dbReference type="EMBL" id="KNC77684.1"/>
    </source>
</evidence>
<dbReference type="AlphaFoldDB" id="A0A0L0FLN0"/>
<feature type="region of interest" description="Disordered" evidence="1">
    <location>
        <begin position="1"/>
        <end position="60"/>
    </location>
</feature>
<accession>A0A0L0FLN0</accession>
<protein>
    <submittedName>
        <fullName evidence="3">Uncharacterized protein</fullName>
    </submittedName>
</protein>
<feature type="compositionally biased region" description="Polar residues" evidence="1">
    <location>
        <begin position="1"/>
        <end position="16"/>
    </location>
</feature>
<evidence type="ECO:0000256" key="1">
    <source>
        <dbReference type="SAM" id="MobiDB-lite"/>
    </source>
</evidence>
<feature type="compositionally biased region" description="Polar residues" evidence="1">
    <location>
        <begin position="25"/>
        <end position="37"/>
    </location>
</feature>
<keyword evidence="4" id="KW-1185">Reference proteome</keyword>
<evidence type="ECO:0000313" key="4">
    <source>
        <dbReference type="Proteomes" id="UP000054560"/>
    </source>
</evidence>
<feature type="transmembrane region" description="Helical" evidence="2">
    <location>
        <begin position="114"/>
        <end position="132"/>
    </location>
</feature>
<gene>
    <name evidence="3" type="ORF">SARC_09862</name>
</gene>
<keyword evidence="2" id="KW-0472">Membrane</keyword>
<dbReference type="EMBL" id="KQ242661">
    <property type="protein sequence ID" value="KNC77684.1"/>
    <property type="molecule type" value="Genomic_DNA"/>
</dbReference>
<evidence type="ECO:0000256" key="2">
    <source>
        <dbReference type="SAM" id="Phobius"/>
    </source>
</evidence>
<feature type="transmembrane region" description="Helical" evidence="2">
    <location>
        <begin position="167"/>
        <end position="187"/>
    </location>
</feature>
<feature type="transmembrane region" description="Helical" evidence="2">
    <location>
        <begin position="208"/>
        <end position="231"/>
    </location>
</feature>
<keyword evidence="2" id="KW-1133">Transmembrane helix</keyword>
<name>A0A0L0FLN0_9EUKA</name>
<feature type="transmembrane region" description="Helical" evidence="2">
    <location>
        <begin position="243"/>
        <end position="267"/>
    </location>
</feature>